<evidence type="ECO:0000313" key="3">
    <source>
        <dbReference type="Proteomes" id="UP000297203"/>
    </source>
</evidence>
<dbReference type="Proteomes" id="UP000297203">
    <property type="component" value="Genome"/>
</dbReference>
<accession>A0A499PY34</accession>
<feature type="domain" description="CapR homology" evidence="1">
    <location>
        <begin position="155"/>
        <end position="221"/>
    </location>
</feature>
<keyword evidence="2" id="KW-0540">Nuclease</keyword>
<dbReference type="InterPro" id="IPR007929">
    <property type="entry name" value="DUF723"/>
</dbReference>
<dbReference type="Pfam" id="PF05265">
    <property type="entry name" value="DUF723"/>
    <property type="match status" value="1"/>
</dbReference>
<keyword evidence="2" id="KW-0255">Endonuclease</keyword>
<dbReference type="GO" id="GO:0004519">
    <property type="term" value="F:endonuclease activity"/>
    <property type="evidence" value="ECO:0007669"/>
    <property type="project" value="UniProtKB-KW"/>
</dbReference>
<sequence length="400" mass="45173">MAKTLEQYIGECKPIAEAKGYEIIGIVEPFKGVHTKMINFCPNHGEWRTSTFANFKRGKSGCPRCKNEKARQDNSKNLDYYLSECKPIAEAKGIKILGINGEFIGVHTKMINLCPEHGEWRTLTFHNLKGGSGCPKCGNKRSRNSKILPDDQHIQDFINTGKFKEGTIFTKTDKKRGRDSLWCVECPACSHDEYVQAGVCDGKFYVAGNDLKQGKIPCRCATNCHYTEAQITYRVKKAVERKGYIWVGWIGKPSVRLGKFKYGCKKHGVQIGRASGLLNHGTGCPQCANQTQQQCYINHIHDEQGILCALKFGIANNSDRRIKKQNSRNVFTMKQVQVWHFPTVKQCKDAEKRCKRVLHTEAVSKYSMPDGYTETVELSCMASIQNIYKLYGGTLQEETC</sequence>
<dbReference type="RefSeq" id="YP_009985073.1">
    <property type="nucleotide sequence ID" value="NC_052654.1"/>
</dbReference>
<organism evidence="2 3">
    <name type="scientific">Escherichia phage vB_EcoM-Ro121c4YLVW</name>
    <dbReference type="NCBI Taxonomy" id="2144176"/>
    <lineage>
        <taxon>Viruses</taxon>
        <taxon>Duplodnaviria</taxon>
        <taxon>Heunggongvirae</taxon>
        <taxon>Uroviricota</taxon>
        <taxon>Caudoviricetes</taxon>
        <taxon>Stephanstirmvirinae</taxon>
        <taxon>Phapecoctavirus</taxon>
        <taxon>Phapecoctavirus Ro121c4YLVW</taxon>
    </lineage>
</organism>
<name>A0A499PY34_9CAUD</name>
<dbReference type="EC" id="3.1.-.-" evidence="2"/>
<dbReference type="Pfam" id="PF21817">
    <property type="entry name" value="CapR"/>
    <property type="match status" value="1"/>
</dbReference>
<protein>
    <submittedName>
        <fullName evidence="2">Putative endonuclease</fullName>
        <ecNumber evidence="2">3.1.-.-</ecNumber>
    </submittedName>
</protein>
<proteinExistence type="predicted"/>
<dbReference type="KEGG" id="vg:62612428"/>
<keyword evidence="3" id="KW-1185">Reference proteome</keyword>
<evidence type="ECO:0000313" key="2">
    <source>
        <dbReference type="EMBL" id="AVZ45504.1"/>
    </source>
</evidence>
<dbReference type="GeneID" id="62612428"/>
<dbReference type="EMBL" id="MH051333">
    <property type="protein sequence ID" value="AVZ45504.1"/>
    <property type="molecule type" value="Genomic_DNA"/>
</dbReference>
<dbReference type="GO" id="GO:0016787">
    <property type="term" value="F:hydrolase activity"/>
    <property type="evidence" value="ECO:0007669"/>
    <property type="project" value="UniProtKB-KW"/>
</dbReference>
<keyword evidence="2" id="KW-0378">Hydrolase</keyword>
<reference evidence="2 3" key="1">
    <citation type="submission" date="2018-03" db="EMBL/GenBank/DDBJ databases">
        <title>Isolation of Bacteriophages against O121, O145 and O157 Shiga Toxin-Producing Escherichia coli (STEC) from Non-Fecal Composts and the Potential Use for Improvement of Produce Safety.</title>
        <authorList>
            <person name="Liao Y.-T."/>
            <person name="Quintela I.A."/>
            <person name="Bridges D.F."/>
            <person name="Liu F."/>
            <person name="Sun X."/>
            <person name="Wu V.C."/>
        </authorList>
    </citation>
    <scope>NUCLEOTIDE SEQUENCE [LARGE SCALE GENOMIC DNA]</scope>
</reference>
<dbReference type="InterPro" id="IPR048793">
    <property type="entry name" value="CapR_dom"/>
</dbReference>
<evidence type="ECO:0000259" key="1">
    <source>
        <dbReference type="Pfam" id="PF21817"/>
    </source>
</evidence>